<dbReference type="RefSeq" id="WP_115089640.1">
    <property type="nucleotide sequence ID" value="NZ_CP068107.1"/>
</dbReference>
<dbReference type="SUPFAM" id="SSF89392">
    <property type="entry name" value="Prokaryotic lipoproteins and lipoprotein localization factors"/>
    <property type="match status" value="1"/>
</dbReference>
<keyword evidence="1" id="KW-0732">Signal</keyword>
<keyword evidence="2" id="KW-0449">Lipoprotein</keyword>
<accession>A0A378RJI0</accession>
<evidence type="ECO:0000256" key="1">
    <source>
        <dbReference type="ARBA" id="ARBA00022729"/>
    </source>
</evidence>
<protein>
    <submittedName>
        <fullName evidence="2">Lipoprotein chaperone</fullName>
    </submittedName>
</protein>
<sequence length="214" mass="24585">MKKIVCLLLICSTALTYGQSSQRAKNYLDEVNKKIASYTTISIDFHYAQIDGKSGDINQETDGHIDLKENLYRLSFMDMTRIFDGKKIYTISDEDKEVTVSKYDPKKIDNALPLQILTFYKEGYDLQWDILQNVKGKEIQYIKLIPLDKKSGIKEVLVGVDHATKQIYTKIQVNKNGSKSVLTVKSFKTNQSMSKNHFTFTSADYSNYYINNID</sequence>
<dbReference type="EMBL" id="UGQL01000001">
    <property type="protein sequence ID" value="STZ26499.1"/>
    <property type="molecule type" value="Genomic_DNA"/>
</dbReference>
<dbReference type="Gene3D" id="2.50.20.10">
    <property type="entry name" value="Lipoprotein localisation LolA/LolB/LppX"/>
    <property type="match status" value="1"/>
</dbReference>
<evidence type="ECO:0000313" key="3">
    <source>
        <dbReference type="Proteomes" id="UP000255024"/>
    </source>
</evidence>
<evidence type="ECO:0000313" key="2">
    <source>
        <dbReference type="EMBL" id="STZ26499.1"/>
    </source>
</evidence>
<gene>
    <name evidence="2" type="ORF">NCTC11179_00013</name>
</gene>
<dbReference type="InterPro" id="IPR029046">
    <property type="entry name" value="LolA/LolB/LppX"/>
</dbReference>
<dbReference type="CDD" id="cd16325">
    <property type="entry name" value="LolA"/>
    <property type="match status" value="1"/>
</dbReference>
<proteinExistence type="predicted"/>
<dbReference type="Pfam" id="PF03548">
    <property type="entry name" value="LolA"/>
    <property type="match status" value="1"/>
</dbReference>
<reference evidence="2 3" key="1">
    <citation type="submission" date="2018-06" db="EMBL/GenBank/DDBJ databases">
        <authorList>
            <consortium name="Pathogen Informatics"/>
            <person name="Doyle S."/>
        </authorList>
    </citation>
    <scope>NUCLEOTIDE SEQUENCE [LARGE SCALE GENOMIC DNA]</scope>
    <source>
        <strain evidence="2 3">NCTC11179</strain>
    </source>
</reference>
<dbReference type="AlphaFoldDB" id="A0A378RJI0"/>
<name>A0A378RJI0_MYROD</name>
<dbReference type="Proteomes" id="UP000255024">
    <property type="component" value="Unassembled WGS sequence"/>
</dbReference>
<dbReference type="InterPro" id="IPR004564">
    <property type="entry name" value="OM_lipoprot_carrier_LolA-like"/>
</dbReference>
<keyword evidence="3" id="KW-1185">Reference proteome</keyword>
<organism evidence="2 3">
    <name type="scientific">Myroides odoratus</name>
    <name type="common">Flavobacterium odoratum</name>
    <dbReference type="NCBI Taxonomy" id="256"/>
    <lineage>
        <taxon>Bacteria</taxon>
        <taxon>Pseudomonadati</taxon>
        <taxon>Bacteroidota</taxon>
        <taxon>Flavobacteriia</taxon>
        <taxon>Flavobacteriales</taxon>
        <taxon>Flavobacteriaceae</taxon>
        <taxon>Myroides</taxon>
    </lineage>
</organism>